<reference evidence="1 2" key="1">
    <citation type="journal article" date="2013" name="Genome Announc.">
        <title>Complete genome sequence of Clostridium stercorarium subsp. stercorarium strain DSM 8532, a thermophilic degrader of plant cell wall fibers.</title>
        <authorList>
            <person name="Poehlein A."/>
            <person name="Zverlov V.V."/>
            <person name="Daniel R."/>
            <person name="Schwarz W.H."/>
            <person name="Liebl W."/>
        </authorList>
    </citation>
    <scope>NUCLEOTIDE SEQUENCE [LARGE SCALE GENOMIC DNA]</scope>
    <source>
        <strain evidence="2">ATCC 35414 / DSM 8532 / NCIMB 11754</strain>
    </source>
</reference>
<dbReference type="STRING" id="1121335.Cst_c27740"/>
<dbReference type="EMBL" id="CP004044">
    <property type="protein sequence ID" value="AGC69713.1"/>
    <property type="molecule type" value="Genomic_DNA"/>
</dbReference>
<accession>L7VW04</accession>
<gene>
    <name evidence="1" type="ordered locus">Cst_c27740</name>
</gene>
<organism evidence="1 2">
    <name type="scientific">Thermoclostridium stercorarium (strain ATCC 35414 / DSM 8532 / NCIMB 11754)</name>
    <name type="common">Clostridium stercorarium</name>
    <dbReference type="NCBI Taxonomy" id="1121335"/>
    <lineage>
        <taxon>Bacteria</taxon>
        <taxon>Bacillati</taxon>
        <taxon>Bacillota</taxon>
        <taxon>Clostridia</taxon>
        <taxon>Eubacteriales</taxon>
        <taxon>Oscillospiraceae</taxon>
        <taxon>Thermoclostridium</taxon>
    </lineage>
</organism>
<protein>
    <submittedName>
        <fullName evidence="1">Uncharacterized protein</fullName>
    </submittedName>
</protein>
<name>L7VW04_THES1</name>
<proteinExistence type="predicted"/>
<dbReference type="KEGG" id="css:Cst_c27740"/>
<dbReference type="AlphaFoldDB" id="L7VW04"/>
<keyword evidence="2" id="KW-1185">Reference proteome</keyword>
<evidence type="ECO:0000313" key="1">
    <source>
        <dbReference type="EMBL" id="AGC69713.1"/>
    </source>
</evidence>
<sequence>MKKQVYMVFERGTSNSAGSAFMLYYNITGCRQKIKTLLK</sequence>
<evidence type="ECO:0000313" key="2">
    <source>
        <dbReference type="Proteomes" id="UP000011220"/>
    </source>
</evidence>
<dbReference type="Proteomes" id="UP000011220">
    <property type="component" value="Chromosome"/>
</dbReference>